<sequence>MLKSTGVNYCLISNTCLSTTKNNGGRTVSLFITCKQYRLTVVAVLWGNLMVME</sequence>
<protein>
    <submittedName>
        <fullName evidence="1">Uncharacterized protein</fullName>
    </submittedName>
</protein>
<reference evidence="1" key="1">
    <citation type="journal article" date="2009" name="PLoS Genet.">
        <title>Sequencing, mapping, and analysis of 27,455 maize full-length cDNAs.</title>
        <authorList>
            <person name="Soderlund C."/>
            <person name="Descour A."/>
            <person name="Kudrna D."/>
            <person name="Bomhoff M."/>
            <person name="Boyd L."/>
            <person name="Currie J."/>
            <person name="Angelova A."/>
            <person name="Collura K."/>
            <person name="Wissotski M."/>
            <person name="Ashley E."/>
            <person name="Morrow D."/>
            <person name="Fernandes J."/>
            <person name="Walbot V."/>
            <person name="Yu Y."/>
        </authorList>
    </citation>
    <scope>NUCLEOTIDE SEQUENCE</scope>
    <source>
        <strain evidence="1">B73</strain>
    </source>
</reference>
<reference evidence="1" key="2">
    <citation type="submission" date="2012-06" db="EMBL/GenBank/DDBJ databases">
        <authorList>
            <person name="Yu Y."/>
            <person name="Currie J."/>
            <person name="Lomeli R."/>
            <person name="Angelova A."/>
            <person name="Collura K."/>
            <person name="Wissotski M."/>
            <person name="Campos D."/>
            <person name="Kudrna D."/>
            <person name="Golser W."/>
            <person name="Ashely E."/>
            <person name="Descour A."/>
            <person name="Fernandes J."/>
            <person name="Soderlund C."/>
            <person name="Walbot V."/>
        </authorList>
    </citation>
    <scope>NUCLEOTIDE SEQUENCE</scope>
    <source>
        <strain evidence="1">B73</strain>
    </source>
</reference>
<name>C4J1B7_MAIZE</name>
<dbReference type="AlphaFoldDB" id="C4J1B7"/>
<proteinExistence type="evidence at transcript level"/>
<accession>C4J1B7</accession>
<dbReference type="EMBL" id="BT084614">
    <property type="protein sequence ID" value="ACR34967.1"/>
    <property type="molecule type" value="mRNA"/>
</dbReference>
<organism evidence="1">
    <name type="scientific">Zea mays</name>
    <name type="common">Maize</name>
    <dbReference type="NCBI Taxonomy" id="4577"/>
    <lineage>
        <taxon>Eukaryota</taxon>
        <taxon>Viridiplantae</taxon>
        <taxon>Streptophyta</taxon>
        <taxon>Embryophyta</taxon>
        <taxon>Tracheophyta</taxon>
        <taxon>Spermatophyta</taxon>
        <taxon>Magnoliopsida</taxon>
        <taxon>Liliopsida</taxon>
        <taxon>Poales</taxon>
        <taxon>Poaceae</taxon>
        <taxon>PACMAD clade</taxon>
        <taxon>Panicoideae</taxon>
        <taxon>Andropogonodae</taxon>
        <taxon>Andropogoneae</taxon>
        <taxon>Tripsacinae</taxon>
        <taxon>Zea</taxon>
    </lineage>
</organism>
<evidence type="ECO:0000313" key="1">
    <source>
        <dbReference type="EMBL" id="ACR34967.1"/>
    </source>
</evidence>